<protein>
    <submittedName>
        <fullName evidence="2">Uncharacterized protein</fullName>
    </submittedName>
</protein>
<evidence type="ECO:0000313" key="3">
    <source>
        <dbReference type="Proteomes" id="UP001254813"/>
    </source>
</evidence>
<organism evidence="2 3">
    <name type="scientific">Halogeometricum luteum</name>
    <dbReference type="NCBI Taxonomy" id="2950537"/>
    <lineage>
        <taxon>Archaea</taxon>
        <taxon>Methanobacteriati</taxon>
        <taxon>Methanobacteriota</taxon>
        <taxon>Stenosarchaea group</taxon>
        <taxon>Halobacteria</taxon>
        <taxon>Halobacteriales</taxon>
        <taxon>Haloferacaceae</taxon>
        <taxon>Halogeometricum</taxon>
    </lineage>
</organism>
<dbReference type="InterPro" id="IPR055943">
    <property type="entry name" value="DUF7521"/>
</dbReference>
<feature type="transmembrane region" description="Helical" evidence="1">
    <location>
        <begin position="20"/>
        <end position="40"/>
    </location>
</feature>
<proteinExistence type="predicted"/>
<dbReference type="Proteomes" id="UP001254813">
    <property type="component" value="Unassembled WGS sequence"/>
</dbReference>
<comment type="caution">
    <text evidence="2">The sequence shown here is derived from an EMBL/GenBank/DDBJ whole genome shotgun (WGS) entry which is preliminary data.</text>
</comment>
<feature type="transmembrane region" description="Helical" evidence="1">
    <location>
        <begin position="92"/>
        <end position="112"/>
    </location>
</feature>
<dbReference type="EMBL" id="JAMQOQ010000002">
    <property type="protein sequence ID" value="MDS0294880.1"/>
    <property type="molecule type" value="Genomic_DNA"/>
</dbReference>
<accession>A0ABU2G264</accession>
<keyword evidence="1" id="KW-0812">Transmembrane</keyword>
<dbReference type="Pfam" id="PF24365">
    <property type="entry name" value="DUF7521"/>
    <property type="match status" value="1"/>
</dbReference>
<feature type="transmembrane region" description="Helical" evidence="1">
    <location>
        <begin position="52"/>
        <end position="72"/>
    </location>
</feature>
<keyword evidence="3" id="KW-1185">Reference proteome</keyword>
<keyword evidence="1" id="KW-0472">Membrane</keyword>
<sequence length="114" mass="12200">MRALPVGRVALQAKQSAEAVAFGVSNVVVFLLLALLASIAYRAYRREEATSFLVASAGFSFLAFGSVTEAVYEFGVNGGYQAFGRELYLLRTAEATLLAVGVGLLLVSLYRLET</sequence>
<name>A0ABU2G264_9EURY</name>
<reference evidence="2 3" key="1">
    <citation type="submission" date="2022-06" db="EMBL/GenBank/DDBJ databases">
        <title>Halogeometricum sp. a new haloarchaeum isolate from saline soil.</title>
        <authorList>
            <person name="Strakova D."/>
            <person name="Galisteo C."/>
            <person name="Sanchez-Porro C."/>
            <person name="Ventosa A."/>
        </authorList>
    </citation>
    <scope>NUCLEOTIDE SEQUENCE [LARGE SCALE GENOMIC DNA]</scope>
    <source>
        <strain evidence="3">S3BR25-2</strain>
    </source>
</reference>
<keyword evidence="1" id="KW-1133">Transmembrane helix</keyword>
<evidence type="ECO:0000313" key="2">
    <source>
        <dbReference type="EMBL" id="MDS0294880.1"/>
    </source>
</evidence>
<dbReference type="RefSeq" id="WP_310928684.1">
    <property type="nucleotide sequence ID" value="NZ_JAMQOQ010000002.1"/>
</dbReference>
<gene>
    <name evidence="2" type="ORF">NDI79_11935</name>
</gene>
<evidence type="ECO:0000256" key="1">
    <source>
        <dbReference type="SAM" id="Phobius"/>
    </source>
</evidence>